<feature type="compositionally biased region" description="Low complexity" evidence="1">
    <location>
        <begin position="1"/>
        <end position="13"/>
    </location>
</feature>
<feature type="compositionally biased region" description="Low complexity" evidence="1">
    <location>
        <begin position="32"/>
        <end position="56"/>
    </location>
</feature>
<dbReference type="EMBL" id="JBANQN010000002">
    <property type="protein sequence ID" value="KAK6796800.1"/>
    <property type="molecule type" value="Genomic_DNA"/>
</dbReference>
<protein>
    <submittedName>
        <fullName evidence="2">Uncharacterized protein</fullName>
    </submittedName>
</protein>
<keyword evidence="3" id="KW-1185">Reference proteome</keyword>
<reference evidence="2 3" key="1">
    <citation type="submission" date="2024-02" db="EMBL/GenBank/DDBJ databases">
        <title>de novo genome assembly of Solanum bulbocastanum strain 11H21.</title>
        <authorList>
            <person name="Hosaka A.J."/>
        </authorList>
    </citation>
    <scope>NUCLEOTIDE SEQUENCE [LARGE SCALE GENOMIC DNA]</scope>
    <source>
        <tissue evidence="2">Young leaves</tissue>
    </source>
</reference>
<dbReference type="Proteomes" id="UP001371456">
    <property type="component" value="Unassembled WGS sequence"/>
</dbReference>
<comment type="caution">
    <text evidence="2">The sequence shown here is derived from an EMBL/GenBank/DDBJ whole genome shotgun (WGS) entry which is preliminary data.</text>
</comment>
<evidence type="ECO:0000313" key="2">
    <source>
        <dbReference type="EMBL" id="KAK6796800.1"/>
    </source>
</evidence>
<feature type="region of interest" description="Disordered" evidence="1">
    <location>
        <begin position="1"/>
        <end position="65"/>
    </location>
</feature>
<name>A0AAN8TYY9_SOLBU</name>
<gene>
    <name evidence="2" type="ORF">RDI58_004501</name>
</gene>
<accession>A0AAN8TYY9</accession>
<dbReference type="AlphaFoldDB" id="A0AAN8TYY9"/>
<sequence length="112" mass="13089">MSSSVSPSLALASFDNDPYQIQQSQQEQHRGQVQPHQLLQQQQQLPQQPQTPQQQQKANSEEEMGIGPSWTKKLIRFTLVRKSEWRFLPLYAIDRIDKNESSFSQFFVIKMI</sequence>
<proteinExistence type="predicted"/>
<organism evidence="2 3">
    <name type="scientific">Solanum bulbocastanum</name>
    <name type="common">Wild potato</name>
    <dbReference type="NCBI Taxonomy" id="147425"/>
    <lineage>
        <taxon>Eukaryota</taxon>
        <taxon>Viridiplantae</taxon>
        <taxon>Streptophyta</taxon>
        <taxon>Embryophyta</taxon>
        <taxon>Tracheophyta</taxon>
        <taxon>Spermatophyta</taxon>
        <taxon>Magnoliopsida</taxon>
        <taxon>eudicotyledons</taxon>
        <taxon>Gunneridae</taxon>
        <taxon>Pentapetalae</taxon>
        <taxon>asterids</taxon>
        <taxon>lamiids</taxon>
        <taxon>Solanales</taxon>
        <taxon>Solanaceae</taxon>
        <taxon>Solanoideae</taxon>
        <taxon>Solaneae</taxon>
        <taxon>Solanum</taxon>
    </lineage>
</organism>
<evidence type="ECO:0000256" key="1">
    <source>
        <dbReference type="SAM" id="MobiDB-lite"/>
    </source>
</evidence>
<evidence type="ECO:0000313" key="3">
    <source>
        <dbReference type="Proteomes" id="UP001371456"/>
    </source>
</evidence>